<comment type="caution">
    <text evidence="11">The sequence shown here is derived from an EMBL/GenBank/DDBJ whole genome shotgun (WGS) entry which is preliminary data.</text>
</comment>
<gene>
    <name evidence="11" type="ORF">BC962_0128</name>
</gene>
<reference evidence="11 12" key="1">
    <citation type="submission" date="2018-10" db="EMBL/GenBank/DDBJ databases">
        <title>Genomic Encyclopedia of Archaeal and Bacterial Type Strains, Phase II (KMG-II): from individual species to whole genera.</title>
        <authorList>
            <person name="Goeker M."/>
        </authorList>
    </citation>
    <scope>NUCLEOTIDE SEQUENCE [LARGE SCALE GENOMIC DNA]</scope>
    <source>
        <strain evidence="11 12">DSM 19839</strain>
    </source>
</reference>
<dbReference type="EC" id="2.7.13.3" evidence="2"/>
<evidence type="ECO:0000256" key="3">
    <source>
        <dbReference type="ARBA" id="ARBA00022553"/>
    </source>
</evidence>
<evidence type="ECO:0000256" key="1">
    <source>
        <dbReference type="ARBA" id="ARBA00000085"/>
    </source>
</evidence>
<evidence type="ECO:0000259" key="10">
    <source>
        <dbReference type="PROSITE" id="PS50109"/>
    </source>
</evidence>
<keyword evidence="3" id="KW-0597">Phosphoprotein</keyword>
<dbReference type="SUPFAM" id="SSF47384">
    <property type="entry name" value="Homodimeric domain of signal transducing histidine kinase"/>
    <property type="match status" value="1"/>
</dbReference>
<keyword evidence="7" id="KW-0067">ATP-binding</keyword>
<comment type="catalytic activity">
    <reaction evidence="1">
        <text>ATP + protein L-histidine = ADP + protein N-phospho-L-histidine.</text>
        <dbReference type="EC" id="2.7.13.3"/>
    </reaction>
</comment>
<dbReference type="Proteomes" id="UP000276282">
    <property type="component" value="Unassembled WGS sequence"/>
</dbReference>
<dbReference type="SMART" id="SM00387">
    <property type="entry name" value="HATPase_c"/>
    <property type="match status" value="1"/>
</dbReference>
<keyword evidence="9" id="KW-0472">Membrane</keyword>
<evidence type="ECO:0000256" key="4">
    <source>
        <dbReference type="ARBA" id="ARBA00022679"/>
    </source>
</evidence>
<feature type="domain" description="Histidine kinase" evidence="10">
    <location>
        <begin position="181"/>
        <end position="382"/>
    </location>
</feature>
<protein>
    <recommendedName>
        <fullName evidence="2">histidine kinase</fullName>
        <ecNumber evidence="2">2.7.13.3</ecNumber>
    </recommendedName>
</protein>
<dbReference type="GO" id="GO:0000155">
    <property type="term" value="F:phosphorelay sensor kinase activity"/>
    <property type="evidence" value="ECO:0007669"/>
    <property type="project" value="InterPro"/>
</dbReference>
<keyword evidence="12" id="KW-1185">Reference proteome</keyword>
<dbReference type="Gene3D" id="3.30.565.10">
    <property type="entry name" value="Histidine kinase-like ATPase, C-terminal domain"/>
    <property type="match status" value="1"/>
</dbReference>
<dbReference type="PRINTS" id="PR00344">
    <property type="entry name" value="BCTRLSENSOR"/>
</dbReference>
<dbReference type="InterPro" id="IPR003594">
    <property type="entry name" value="HATPase_dom"/>
</dbReference>
<feature type="transmembrane region" description="Helical" evidence="9">
    <location>
        <begin position="143"/>
        <end position="163"/>
    </location>
</feature>
<dbReference type="InterPro" id="IPR036890">
    <property type="entry name" value="HATPase_C_sf"/>
</dbReference>
<dbReference type="SUPFAM" id="SSF55874">
    <property type="entry name" value="ATPase domain of HSP90 chaperone/DNA topoisomerase II/histidine kinase"/>
    <property type="match status" value="1"/>
</dbReference>
<evidence type="ECO:0000256" key="9">
    <source>
        <dbReference type="SAM" id="Phobius"/>
    </source>
</evidence>
<dbReference type="Gene3D" id="1.10.287.130">
    <property type="match status" value="1"/>
</dbReference>
<evidence type="ECO:0000256" key="2">
    <source>
        <dbReference type="ARBA" id="ARBA00012438"/>
    </source>
</evidence>
<evidence type="ECO:0000313" key="12">
    <source>
        <dbReference type="Proteomes" id="UP000276282"/>
    </source>
</evidence>
<keyword evidence="9" id="KW-0812">Transmembrane</keyword>
<evidence type="ECO:0000313" key="11">
    <source>
        <dbReference type="EMBL" id="RKS55169.1"/>
    </source>
</evidence>
<dbReference type="PANTHER" id="PTHR43065:SF46">
    <property type="entry name" value="C4-DICARBOXYLATE TRANSPORT SENSOR PROTEIN DCTB"/>
    <property type="match status" value="1"/>
</dbReference>
<name>A0A495PY56_9FLAO</name>
<dbReference type="PROSITE" id="PS50109">
    <property type="entry name" value="HIS_KIN"/>
    <property type="match status" value="1"/>
</dbReference>
<evidence type="ECO:0000256" key="8">
    <source>
        <dbReference type="ARBA" id="ARBA00023012"/>
    </source>
</evidence>
<dbReference type="EMBL" id="RBLG01000001">
    <property type="protein sequence ID" value="RKS55169.1"/>
    <property type="molecule type" value="Genomic_DNA"/>
</dbReference>
<dbReference type="AlphaFoldDB" id="A0A495PY56"/>
<dbReference type="PANTHER" id="PTHR43065">
    <property type="entry name" value="SENSOR HISTIDINE KINASE"/>
    <property type="match status" value="1"/>
</dbReference>
<dbReference type="CDD" id="cd00082">
    <property type="entry name" value="HisKA"/>
    <property type="match status" value="1"/>
</dbReference>
<accession>A0A495PY56</accession>
<evidence type="ECO:0000256" key="6">
    <source>
        <dbReference type="ARBA" id="ARBA00022777"/>
    </source>
</evidence>
<evidence type="ECO:0000256" key="5">
    <source>
        <dbReference type="ARBA" id="ARBA00022741"/>
    </source>
</evidence>
<keyword evidence="6" id="KW-0418">Kinase</keyword>
<keyword evidence="8" id="KW-0902">Two-component regulatory system</keyword>
<keyword evidence="4" id="KW-0808">Transferase</keyword>
<dbReference type="RefSeq" id="WP_121344002.1">
    <property type="nucleotide sequence ID" value="NZ_RBLG01000001.1"/>
</dbReference>
<proteinExistence type="predicted"/>
<dbReference type="GO" id="GO:0005524">
    <property type="term" value="F:ATP binding"/>
    <property type="evidence" value="ECO:0007669"/>
    <property type="project" value="UniProtKB-KW"/>
</dbReference>
<dbReference type="Pfam" id="PF02518">
    <property type="entry name" value="HATPase_c"/>
    <property type="match status" value="1"/>
</dbReference>
<feature type="transmembrane region" description="Helical" evidence="9">
    <location>
        <begin position="12"/>
        <end position="33"/>
    </location>
</feature>
<keyword evidence="9" id="KW-1133">Transmembrane helix</keyword>
<evidence type="ECO:0000256" key="7">
    <source>
        <dbReference type="ARBA" id="ARBA00022840"/>
    </source>
</evidence>
<dbReference type="InterPro" id="IPR003661">
    <property type="entry name" value="HisK_dim/P_dom"/>
</dbReference>
<organism evidence="11 12">
    <name type="scientific">Gillisia mitskevichiae</name>
    <dbReference type="NCBI Taxonomy" id="270921"/>
    <lineage>
        <taxon>Bacteria</taxon>
        <taxon>Pseudomonadati</taxon>
        <taxon>Bacteroidota</taxon>
        <taxon>Flavobacteriia</taxon>
        <taxon>Flavobacteriales</taxon>
        <taxon>Flavobacteriaceae</taxon>
        <taxon>Gillisia</taxon>
    </lineage>
</organism>
<dbReference type="InterPro" id="IPR004358">
    <property type="entry name" value="Sig_transdc_His_kin-like_C"/>
</dbReference>
<keyword evidence="5" id="KW-0547">Nucleotide-binding</keyword>
<dbReference type="InterPro" id="IPR036097">
    <property type="entry name" value="HisK_dim/P_sf"/>
</dbReference>
<sequence>MNFTNERNFARWFIIFSSLLIVALILWNTSIFFERLKQDERDKMELWTAAQAFLDKASGDTDIDLTLKILNTNTTIPTIWINEKGEIVDGLNIPIETRGNKKKLDDYFEALKSENEPIEMVLSKNQVHKIYYGDSPLLTKIKYYPAGILLIIFLFIGVVYFFYTTTKSSEQNKLWAGMAKETAHQIGTPLSSLIGWTEILKEENVNKSYISEIEKDIERLRTITDRFSKIGSTPILIETDIIIATKESYNYLFTRSSRLINFKLTTPNTPIYVNLNESLFSWTIENLVRNAIDAMKGKGNLDIEIKQDLHWVYIYIKDSGKGIPKSKYQTIFNPGFTTKKRGWGLGLSLSKRIVEEYHNGKIKVYESELNKGTTFQIALRKI</sequence>
<dbReference type="InterPro" id="IPR005467">
    <property type="entry name" value="His_kinase_dom"/>
</dbReference>
<dbReference type="CDD" id="cd00075">
    <property type="entry name" value="HATPase"/>
    <property type="match status" value="1"/>
</dbReference>
<dbReference type="SMART" id="SM00388">
    <property type="entry name" value="HisKA"/>
    <property type="match status" value="1"/>
</dbReference>
<dbReference type="OrthoDB" id="9815750at2"/>
<dbReference type="Pfam" id="PF00512">
    <property type="entry name" value="HisKA"/>
    <property type="match status" value="1"/>
</dbReference>